<dbReference type="GeneID" id="27429832"/>
<keyword evidence="1" id="KW-0175">Coiled coil</keyword>
<reference evidence="3" key="1">
    <citation type="submission" date="2017-04" db="EMBL/GenBank/DDBJ databases">
        <title>Complete genome sequence of Urbanus proteus nucleopolyhedrovirus (UrprNPV).</title>
        <authorList>
            <person name="Santos E.R."/>
            <person name="Melo F.L."/>
            <person name="Sosa-Gomez D.R."/>
            <person name="Ribeiro B.M."/>
            <person name="Ardisson-Araujo D.M.P."/>
        </authorList>
    </citation>
    <scope>NUCLEOTIDE SEQUENCE [LARGE SCALE GENOMIC DNA]</scope>
    <source>
        <strain evidence="3">Southern Brazil</strain>
    </source>
</reference>
<accession>A0A162GUP0</accession>
<dbReference type="KEGG" id="vg:27429832"/>
<feature type="domain" description="Viral desmoplakin N-terminal" evidence="2">
    <location>
        <begin position="7"/>
        <end position="93"/>
    </location>
</feature>
<dbReference type="RefSeq" id="YP_009250036.1">
    <property type="nucleotide sequence ID" value="NC_029997.1"/>
</dbReference>
<dbReference type="OrthoDB" id="4159at10239"/>
<evidence type="ECO:0000313" key="4">
    <source>
        <dbReference type="Proteomes" id="UP000201861"/>
    </source>
</evidence>
<name>A0A162GUP0_9ABAC</name>
<evidence type="ECO:0000313" key="3">
    <source>
        <dbReference type="EMBL" id="AKR17358.1"/>
    </source>
</evidence>
<dbReference type="Proteomes" id="UP000201861">
    <property type="component" value="Segment"/>
</dbReference>
<feature type="coiled-coil region" evidence="1">
    <location>
        <begin position="427"/>
        <end position="590"/>
    </location>
</feature>
<evidence type="ECO:0000256" key="1">
    <source>
        <dbReference type="SAM" id="Coils"/>
    </source>
</evidence>
<sequence length="798" mass="91580">MSRGVSKYKNTDVNANTVQTLLRTINTMSRKCNSSNENEQTVSRIRSIIFLHRPNLISRAELDTPELVTEALSTSVGVAREITHNYNYKYDYNTNAYPVNFTQPPPHQQVLQQQPTFPSQLNANSYANETNAHNFRNTIVPPNTQITFNQINPNDLTSMQPSVTRNDNFRGGSRNNDDDDAPTVAKVVLNQNDSLELEKNYEQMLRLPTTQSFRQMIQSLIAVSERYIQSFIFTRSLIKIQSFEELFKNKDITNLLLCIQRDSQIIIVDSPDLCSIFVTILTTFINVYKIVVDNNFILTRIDSVSSINTYAQTLLSRIETRASSILPGQSQEMQTMQENYNQLQENLLTLNNNILSKQAKIEEVNNDIFRLTTFFTLNTGRNVESFTDLPLFSSTLMDNLNRQLKNFLISLRTTFTTAQQLKTQDQQNVIIDEITKLKNDYETLQQQNLNLLSNSSQVDELQTRIDILSSDNASQKITIAKLNDQLNTLREQEQKGQIINQDLEQLRLQNASLSAQLQTYKSNSETNKRQITDLTQQYVNENKRLSGNLNALQLKFDELQNQLSLVQKQNESLQQRTIRDQQKIRDLEKAGNIRSKTALVAPKRRITFKPSTATVVSSSSLSQQNLQLQRANDRLMTLGNVNDMECDEAKNQLKQLHTELFDILNIIKSTLLPSSETLSVQDLLSLNQKSQQSLRDEVNSLRLENKAQKLIIEEKINEGVENILNKISQSNISGRLNEISALIAPIETKINVLNDKQMSHNKNFDLYKRQEYEARKHIKTLAENNRDNELLLRMNQLK</sequence>
<protein>
    <submittedName>
        <fullName evidence="3">Desmoplakin</fullName>
    </submittedName>
</protein>
<organism evidence="3 4">
    <name type="scientific">Urbanus proteus nucleopolyhedrovirus</name>
    <dbReference type="NCBI Taxonomy" id="1675866"/>
    <lineage>
        <taxon>Viruses</taxon>
        <taxon>Viruses incertae sedis</taxon>
        <taxon>Naldaviricetes</taxon>
        <taxon>Lefavirales</taxon>
        <taxon>Baculoviridae</taxon>
        <taxon>Alphabaculovirus</taxon>
        <taxon>Alphabaculovirus urprotei</taxon>
    </lineage>
</organism>
<evidence type="ECO:0000259" key="2">
    <source>
        <dbReference type="Pfam" id="PF06771"/>
    </source>
</evidence>
<proteinExistence type="predicted"/>
<dbReference type="Pfam" id="PF06771">
    <property type="entry name" value="Desmo_N"/>
    <property type="match status" value="1"/>
</dbReference>
<feature type="coiled-coil region" evidence="1">
    <location>
        <begin position="326"/>
        <end position="367"/>
    </location>
</feature>
<keyword evidence="4" id="KW-1185">Reference proteome</keyword>
<dbReference type="InterPro" id="IPR009615">
    <property type="entry name" value="Desmo_N"/>
</dbReference>
<dbReference type="EMBL" id="KR011717">
    <property type="protein sequence ID" value="AKR17358.1"/>
    <property type="molecule type" value="Genomic_DNA"/>
</dbReference>